<dbReference type="GO" id="GO:0007165">
    <property type="term" value="P:signal transduction"/>
    <property type="evidence" value="ECO:0007669"/>
    <property type="project" value="InterPro"/>
</dbReference>
<keyword evidence="7" id="KW-1185">Reference proteome</keyword>
<dbReference type="InterPro" id="IPR039315">
    <property type="entry name" value="CheW"/>
</dbReference>
<feature type="domain" description="CheW-like" evidence="5">
    <location>
        <begin position="4"/>
        <end position="144"/>
    </location>
</feature>
<evidence type="ECO:0000259" key="5">
    <source>
        <dbReference type="PROSITE" id="PS50851"/>
    </source>
</evidence>
<dbReference type="InterPro" id="IPR036061">
    <property type="entry name" value="CheW-like_dom_sf"/>
</dbReference>
<dbReference type="Pfam" id="PF01584">
    <property type="entry name" value="CheW"/>
    <property type="match status" value="1"/>
</dbReference>
<evidence type="ECO:0000313" key="6">
    <source>
        <dbReference type="EMBL" id="TCK60735.1"/>
    </source>
</evidence>
<dbReference type="CDD" id="cd00732">
    <property type="entry name" value="CheW"/>
    <property type="match status" value="1"/>
</dbReference>
<reference evidence="6 7" key="1">
    <citation type="submission" date="2019-03" db="EMBL/GenBank/DDBJ databases">
        <title>Genomic Encyclopedia of Type Strains, Phase IV (KMG-IV): sequencing the most valuable type-strain genomes for metagenomic binning, comparative biology and taxonomic classification.</title>
        <authorList>
            <person name="Goeker M."/>
        </authorList>
    </citation>
    <scope>NUCLEOTIDE SEQUENCE [LARGE SCALE GENOMIC DNA]</scope>
    <source>
        <strain evidence="6 7">DSM 24984</strain>
    </source>
</reference>
<evidence type="ECO:0000313" key="7">
    <source>
        <dbReference type="Proteomes" id="UP000294614"/>
    </source>
</evidence>
<dbReference type="Gene3D" id="2.30.30.40">
    <property type="entry name" value="SH3 Domains"/>
    <property type="match status" value="1"/>
</dbReference>
<name>A0A4R1K8S3_9BACT</name>
<comment type="caution">
    <text evidence="6">The sequence shown here is derived from an EMBL/GenBank/DDBJ whole genome shotgun (WGS) entry which is preliminary data.</text>
</comment>
<dbReference type="SMART" id="SM00260">
    <property type="entry name" value="CheW"/>
    <property type="match status" value="1"/>
</dbReference>
<dbReference type="PROSITE" id="PS50851">
    <property type="entry name" value="CHEW"/>
    <property type="match status" value="1"/>
</dbReference>
<dbReference type="RefSeq" id="WP_132873605.1">
    <property type="nucleotide sequence ID" value="NZ_JAJUHT010000001.1"/>
</dbReference>
<protein>
    <recommendedName>
        <fullName evidence="2">Chemotaxis protein CheW</fullName>
    </recommendedName>
</protein>
<evidence type="ECO:0000256" key="3">
    <source>
        <dbReference type="ARBA" id="ARBA00022490"/>
    </source>
</evidence>
<accession>A0A4R1K8S3</accession>
<dbReference type="PANTHER" id="PTHR22617">
    <property type="entry name" value="CHEMOTAXIS SENSOR HISTIDINE KINASE-RELATED"/>
    <property type="match status" value="1"/>
</dbReference>
<dbReference type="OrthoDB" id="9794382at2"/>
<dbReference type="InterPro" id="IPR002545">
    <property type="entry name" value="CheW-lke_dom"/>
</dbReference>
<proteinExistence type="predicted"/>
<sequence>MSEYKQYVRLLLAEDKYGIDIMDIEEILRMVDITTVPKAPSFVEGIINLRGRVIPIVDLRKKLGLFAGEFTGATRIIVVNLSGRKIGFVVDNVEDVLRVSSDVVDKAPSASTGADTKYVQGVAKTEQGMVIILDVHKIFTGNESSALNMF</sequence>
<keyword evidence="3" id="KW-0963">Cytoplasm</keyword>
<dbReference type="SUPFAM" id="SSF50341">
    <property type="entry name" value="CheW-like"/>
    <property type="match status" value="1"/>
</dbReference>
<dbReference type="FunFam" id="2.40.50.180:FF:000002">
    <property type="entry name" value="Chemotaxis protein CheW"/>
    <property type="match status" value="1"/>
</dbReference>
<gene>
    <name evidence="6" type="ORF">C8D98_1614</name>
</gene>
<dbReference type="PANTHER" id="PTHR22617:SF23">
    <property type="entry name" value="CHEMOTAXIS PROTEIN CHEW"/>
    <property type="match status" value="1"/>
</dbReference>
<evidence type="ECO:0000256" key="4">
    <source>
        <dbReference type="ARBA" id="ARBA00022500"/>
    </source>
</evidence>
<evidence type="ECO:0000256" key="2">
    <source>
        <dbReference type="ARBA" id="ARBA00021483"/>
    </source>
</evidence>
<dbReference type="AlphaFoldDB" id="A0A4R1K8S3"/>
<dbReference type="Gene3D" id="2.40.50.180">
    <property type="entry name" value="CheA-289, Domain 4"/>
    <property type="match status" value="1"/>
</dbReference>
<dbReference type="GO" id="GO:0006935">
    <property type="term" value="P:chemotaxis"/>
    <property type="evidence" value="ECO:0007669"/>
    <property type="project" value="UniProtKB-KW"/>
</dbReference>
<dbReference type="EMBL" id="SMGG01000004">
    <property type="protein sequence ID" value="TCK60735.1"/>
    <property type="molecule type" value="Genomic_DNA"/>
</dbReference>
<evidence type="ECO:0000256" key="1">
    <source>
        <dbReference type="ARBA" id="ARBA00004496"/>
    </source>
</evidence>
<keyword evidence="4" id="KW-0145">Chemotaxis</keyword>
<dbReference type="GO" id="GO:0005829">
    <property type="term" value="C:cytosol"/>
    <property type="evidence" value="ECO:0007669"/>
    <property type="project" value="TreeGrafter"/>
</dbReference>
<dbReference type="Proteomes" id="UP000294614">
    <property type="component" value="Unassembled WGS sequence"/>
</dbReference>
<comment type="subcellular location">
    <subcellularLocation>
        <location evidence="1">Cytoplasm</location>
    </subcellularLocation>
</comment>
<organism evidence="6 7">
    <name type="scientific">Seleniivibrio woodruffii</name>
    <dbReference type="NCBI Taxonomy" id="1078050"/>
    <lineage>
        <taxon>Bacteria</taxon>
        <taxon>Pseudomonadati</taxon>
        <taxon>Deferribacterota</taxon>
        <taxon>Deferribacteres</taxon>
        <taxon>Deferribacterales</taxon>
        <taxon>Geovibrionaceae</taxon>
        <taxon>Seleniivibrio</taxon>
    </lineage>
</organism>